<evidence type="ECO:0000313" key="5">
    <source>
        <dbReference type="EMBL" id="HHF98920.1"/>
    </source>
</evidence>
<protein>
    <recommendedName>
        <fullName evidence="4">Periplasmic binding protein domain-containing protein</fullName>
    </recommendedName>
</protein>
<comment type="caution">
    <text evidence="5">The sequence shown here is derived from an EMBL/GenBank/DDBJ whole genome shotgun (WGS) entry which is preliminary data.</text>
</comment>
<dbReference type="Proteomes" id="UP000886070">
    <property type="component" value="Unassembled WGS sequence"/>
</dbReference>
<evidence type="ECO:0000256" key="2">
    <source>
        <dbReference type="ARBA" id="ARBA00007639"/>
    </source>
</evidence>
<name>A0A7V5HZQ7_UNCAE</name>
<sequence>MFKKPGLLLMALVLVFGVVLFAGPLVSQAKEEPVVIYFFCGGPPGGTFSTVVYNGARTAAEILGDRVDVKYIWSDWNPHKMVSQFQEAVAVRPDGICIMGHPGVDALKPFVEEAERVGIIVTSQNVTLPELEEKYKSNGFGYVGQDLYGSGYMLGKAAAERAGVGKGGRALVWGLLREPTRGLRTKGAIDAVKEKGAIVDYMEISPEVDKDASAGVPVIVGYLQKHPDCKLVITDHGQLTATLPTYLRSAGLGPDDVFGAGFDLAPPTLEGIKSGYVDLVHSQQPFLQGFLPIFQIYLTAKYKIAGLHIDTGVGLIDKTNVDFIAPLVEKGLAG</sequence>
<reference evidence="5" key="1">
    <citation type="journal article" date="2020" name="mSystems">
        <title>Genome- and Community-Level Interaction Insights into Carbon Utilization and Element Cycling Functions of Hydrothermarchaeota in Hydrothermal Sediment.</title>
        <authorList>
            <person name="Zhou Z."/>
            <person name="Liu Y."/>
            <person name="Xu W."/>
            <person name="Pan J."/>
            <person name="Luo Z.H."/>
            <person name="Li M."/>
        </authorList>
    </citation>
    <scope>NUCLEOTIDE SEQUENCE [LARGE SCALE GENOMIC DNA]</scope>
    <source>
        <strain evidence="5">HyVt-92</strain>
    </source>
</reference>
<dbReference type="EMBL" id="DRTT01000147">
    <property type="protein sequence ID" value="HHF98920.1"/>
    <property type="molecule type" value="Genomic_DNA"/>
</dbReference>
<proteinExistence type="inferred from homology"/>
<keyword evidence="3" id="KW-0732">Signal</keyword>
<dbReference type="PANTHER" id="PTHR46847:SF1">
    <property type="entry name" value="D-ALLOSE-BINDING PERIPLASMIC PROTEIN-RELATED"/>
    <property type="match status" value="1"/>
</dbReference>
<organism evidence="5">
    <name type="scientific">Aerophobetes bacterium</name>
    <dbReference type="NCBI Taxonomy" id="2030807"/>
    <lineage>
        <taxon>Bacteria</taxon>
        <taxon>Candidatus Aerophobota</taxon>
    </lineage>
</organism>
<feature type="domain" description="Periplasmic binding protein" evidence="4">
    <location>
        <begin position="45"/>
        <end position="296"/>
    </location>
</feature>
<comment type="subcellular location">
    <subcellularLocation>
        <location evidence="1">Cell envelope</location>
    </subcellularLocation>
</comment>
<evidence type="ECO:0000256" key="3">
    <source>
        <dbReference type="ARBA" id="ARBA00022729"/>
    </source>
</evidence>
<dbReference type="Gene3D" id="3.40.50.2300">
    <property type="match status" value="2"/>
</dbReference>
<dbReference type="SUPFAM" id="SSF53822">
    <property type="entry name" value="Periplasmic binding protein-like I"/>
    <property type="match status" value="1"/>
</dbReference>
<gene>
    <name evidence="5" type="ORF">ENL39_05495</name>
</gene>
<dbReference type="GO" id="GO:0030313">
    <property type="term" value="C:cell envelope"/>
    <property type="evidence" value="ECO:0007669"/>
    <property type="project" value="UniProtKB-SubCell"/>
</dbReference>
<dbReference type="PANTHER" id="PTHR46847">
    <property type="entry name" value="D-ALLOSE-BINDING PERIPLASMIC PROTEIN-RELATED"/>
    <property type="match status" value="1"/>
</dbReference>
<dbReference type="CDD" id="cd19966">
    <property type="entry name" value="PBP1_ABC_sugar_binding-like"/>
    <property type="match status" value="1"/>
</dbReference>
<comment type="similarity">
    <text evidence="2">Belongs to the bacterial solute-binding protein 2 family.</text>
</comment>
<dbReference type="InterPro" id="IPR028082">
    <property type="entry name" value="Peripla_BP_I"/>
</dbReference>
<dbReference type="GO" id="GO:0030246">
    <property type="term" value="F:carbohydrate binding"/>
    <property type="evidence" value="ECO:0007669"/>
    <property type="project" value="UniProtKB-ARBA"/>
</dbReference>
<dbReference type="InterPro" id="IPR025997">
    <property type="entry name" value="SBP_2_dom"/>
</dbReference>
<evidence type="ECO:0000256" key="1">
    <source>
        <dbReference type="ARBA" id="ARBA00004196"/>
    </source>
</evidence>
<dbReference type="AlphaFoldDB" id="A0A7V5HZQ7"/>
<evidence type="ECO:0000259" key="4">
    <source>
        <dbReference type="Pfam" id="PF13407"/>
    </source>
</evidence>
<accession>A0A7V5HZQ7</accession>
<dbReference type="Pfam" id="PF13407">
    <property type="entry name" value="Peripla_BP_4"/>
    <property type="match status" value="1"/>
</dbReference>